<feature type="non-terminal residue" evidence="1">
    <location>
        <position position="1"/>
    </location>
</feature>
<protein>
    <submittedName>
        <fullName evidence="1">Uncharacterized protein</fullName>
    </submittedName>
</protein>
<evidence type="ECO:0000313" key="1">
    <source>
        <dbReference type="EMBL" id="KKK55541.1"/>
    </source>
</evidence>
<dbReference type="EMBL" id="LAZR01065439">
    <property type="protein sequence ID" value="KKK55541.1"/>
    <property type="molecule type" value="Genomic_DNA"/>
</dbReference>
<name>A0A0F8Z626_9ZZZZ</name>
<gene>
    <name evidence="1" type="ORF">LCGC14_3073530</name>
</gene>
<proteinExistence type="predicted"/>
<sequence>AQNIVRAEGARIMLLEVRCDCGDKMLMTIVWDSRIPKANSRGKSFFCKSCNVVIHTKEDKE</sequence>
<organism evidence="1">
    <name type="scientific">marine sediment metagenome</name>
    <dbReference type="NCBI Taxonomy" id="412755"/>
    <lineage>
        <taxon>unclassified sequences</taxon>
        <taxon>metagenomes</taxon>
        <taxon>ecological metagenomes</taxon>
    </lineage>
</organism>
<dbReference type="AlphaFoldDB" id="A0A0F8Z626"/>
<accession>A0A0F8Z626</accession>
<reference evidence="1" key="1">
    <citation type="journal article" date="2015" name="Nature">
        <title>Complex archaea that bridge the gap between prokaryotes and eukaryotes.</title>
        <authorList>
            <person name="Spang A."/>
            <person name="Saw J.H."/>
            <person name="Jorgensen S.L."/>
            <person name="Zaremba-Niedzwiedzka K."/>
            <person name="Martijn J."/>
            <person name="Lind A.E."/>
            <person name="van Eijk R."/>
            <person name="Schleper C."/>
            <person name="Guy L."/>
            <person name="Ettema T.J."/>
        </authorList>
    </citation>
    <scope>NUCLEOTIDE SEQUENCE</scope>
</reference>
<comment type="caution">
    <text evidence="1">The sequence shown here is derived from an EMBL/GenBank/DDBJ whole genome shotgun (WGS) entry which is preliminary data.</text>
</comment>